<name>A0A4U5UDH2_COLLU</name>
<dbReference type="EMBL" id="CM014083">
    <property type="protein sequence ID" value="TKS72533.1"/>
    <property type="molecule type" value="Genomic_DNA"/>
</dbReference>
<proteinExistence type="predicted"/>
<protein>
    <submittedName>
        <fullName evidence="1">Uncharacterized protein</fullName>
    </submittedName>
</protein>
<gene>
    <name evidence="1" type="ORF">D9C73_006609</name>
</gene>
<organism evidence="1 2">
    <name type="scientific">Collichthys lucidus</name>
    <name type="common">Big head croaker</name>
    <name type="synonym">Sciaena lucida</name>
    <dbReference type="NCBI Taxonomy" id="240159"/>
    <lineage>
        <taxon>Eukaryota</taxon>
        <taxon>Metazoa</taxon>
        <taxon>Chordata</taxon>
        <taxon>Craniata</taxon>
        <taxon>Vertebrata</taxon>
        <taxon>Euteleostomi</taxon>
        <taxon>Actinopterygii</taxon>
        <taxon>Neopterygii</taxon>
        <taxon>Teleostei</taxon>
        <taxon>Neoteleostei</taxon>
        <taxon>Acanthomorphata</taxon>
        <taxon>Eupercaria</taxon>
        <taxon>Sciaenidae</taxon>
        <taxon>Collichthys</taxon>
    </lineage>
</organism>
<keyword evidence="2" id="KW-1185">Reference proteome</keyword>
<evidence type="ECO:0000313" key="1">
    <source>
        <dbReference type="EMBL" id="TKS72533.1"/>
    </source>
</evidence>
<accession>A0A4U5UDH2</accession>
<reference evidence="1 2" key="1">
    <citation type="submission" date="2019-01" db="EMBL/GenBank/DDBJ databases">
        <title>Genome Assembly of Collichthys lucidus.</title>
        <authorList>
            <person name="Cai M."/>
            <person name="Xiao S."/>
        </authorList>
    </citation>
    <scope>NUCLEOTIDE SEQUENCE [LARGE SCALE GENOMIC DNA]</scope>
    <source>
        <strain evidence="1">JT15FE1705JMU</strain>
        <tissue evidence="1">Muscle</tissue>
    </source>
</reference>
<evidence type="ECO:0000313" key="2">
    <source>
        <dbReference type="Proteomes" id="UP000298787"/>
    </source>
</evidence>
<dbReference type="Proteomes" id="UP000298787">
    <property type="component" value="Chromosome 6"/>
</dbReference>
<sequence length="108" mass="12021">MKGGSSYSLTDVTNIKNDSQKALFTVGSNMAEVTIIYCFSLRLSAAPQTHGHRGQRDMVDLVLTVHNKPNSHKLLSSTETMTCYSRAMPRTDRTVTYLKILITQLNKA</sequence>
<dbReference type="AlphaFoldDB" id="A0A4U5UDH2"/>